<feature type="compositionally biased region" description="Basic and acidic residues" evidence="1">
    <location>
        <begin position="245"/>
        <end position="267"/>
    </location>
</feature>
<feature type="region of interest" description="Disordered" evidence="1">
    <location>
        <begin position="1"/>
        <end position="31"/>
    </location>
</feature>
<evidence type="ECO:0000313" key="3">
    <source>
        <dbReference type="Proteomes" id="UP000308652"/>
    </source>
</evidence>
<dbReference type="AlphaFoldDB" id="A0A5C3MRD3"/>
<evidence type="ECO:0000256" key="1">
    <source>
        <dbReference type="SAM" id="MobiDB-lite"/>
    </source>
</evidence>
<reference evidence="2 3" key="1">
    <citation type="journal article" date="2019" name="Nat. Ecol. Evol.">
        <title>Megaphylogeny resolves global patterns of mushroom evolution.</title>
        <authorList>
            <person name="Varga T."/>
            <person name="Krizsan K."/>
            <person name="Foldi C."/>
            <person name="Dima B."/>
            <person name="Sanchez-Garcia M."/>
            <person name="Sanchez-Ramirez S."/>
            <person name="Szollosi G.J."/>
            <person name="Szarkandi J.G."/>
            <person name="Papp V."/>
            <person name="Albert L."/>
            <person name="Andreopoulos W."/>
            <person name="Angelini C."/>
            <person name="Antonin V."/>
            <person name="Barry K.W."/>
            <person name="Bougher N.L."/>
            <person name="Buchanan P."/>
            <person name="Buyck B."/>
            <person name="Bense V."/>
            <person name="Catcheside P."/>
            <person name="Chovatia M."/>
            <person name="Cooper J."/>
            <person name="Damon W."/>
            <person name="Desjardin D."/>
            <person name="Finy P."/>
            <person name="Geml J."/>
            <person name="Haridas S."/>
            <person name="Hughes K."/>
            <person name="Justo A."/>
            <person name="Karasinski D."/>
            <person name="Kautmanova I."/>
            <person name="Kiss B."/>
            <person name="Kocsube S."/>
            <person name="Kotiranta H."/>
            <person name="LaButti K.M."/>
            <person name="Lechner B.E."/>
            <person name="Liimatainen K."/>
            <person name="Lipzen A."/>
            <person name="Lukacs Z."/>
            <person name="Mihaltcheva S."/>
            <person name="Morgado L.N."/>
            <person name="Niskanen T."/>
            <person name="Noordeloos M.E."/>
            <person name="Ohm R.A."/>
            <person name="Ortiz-Santana B."/>
            <person name="Ovrebo C."/>
            <person name="Racz N."/>
            <person name="Riley R."/>
            <person name="Savchenko A."/>
            <person name="Shiryaev A."/>
            <person name="Soop K."/>
            <person name="Spirin V."/>
            <person name="Szebenyi C."/>
            <person name="Tomsovsky M."/>
            <person name="Tulloss R.E."/>
            <person name="Uehling J."/>
            <person name="Grigoriev I.V."/>
            <person name="Vagvolgyi C."/>
            <person name="Papp T."/>
            <person name="Martin F.M."/>
            <person name="Miettinen O."/>
            <person name="Hibbett D.S."/>
            <person name="Nagy L.G."/>
        </authorList>
    </citation>
    <scope>NUCLEOTIDE SEQUENCE [LARGE SCALE GENOMIC DNA]</scope>
    <source>
        <strain evidence="2 3">CBS 166.37</strain>
    </source>
</reference>
<feature type="compositionally biased region" description="Polar residues" evidence="1">
    <location>
        <begin position="153"/>
        <end position="165"/>
    </location>
</feature>
<feature type="region of interest" description="Disordered" evidence="1">
    <location>
        <begin position="129"/>
        <end position="184"/>
    </location>
</feature>
<evidence type="ECO:0000313" key="2">
    <source>
        <dbReference type="EMBL" id="TFK43851.1"/>
    </source>
</evidence>
<proteinExistence type="predicted"/>
<feature type="compositionally biased region" description="Acidic residues" evidence="1">
    <location>
        <begin position="235"/>
        <end position="244"/>
    </location>
</feature>
<name>A0A5C3MRD3_9AGAR</name>
<dbReference type="EMBL" id="ML213591">
    <property type="protein sequence ID" value="TFK43851.1"/>
    <property type="molecule type" value="Genomic_DNA"/>
</dbReference>
<feature type="compositionally biased region" description="Polar residues" evidence="1">
    <location>
        <begin position="1"/>
        <end position="15"/>
    </location>
</feature>
<protein>
    <submittedName>
        <fullName evidence="2">Uncharacterized protein</fullName>
    </submittedName>
</protein>
<dbReference type="Proteomes" id="UP000308652">
    <property type="component" value="Unassembled WGS sequence"/>
</dbReference>
<organism evidence="2 3">
    <name type="scientific">Crucibulum laeve</name>
    <dbReference type="NCBI Taxonomy" id="68775"/>
    <lineage>
        <taxon>Eukaryota</taxon>
        <taxon>Fungi</taxon>
        <taxon>Dikarya</taxon>
        <taxon>Basidiomycota</taxon>
        <taxon>Agaricomycotina</taxon>
        <taxon>Agaricomycetes</taxon>
        <taxon>Agaricomycetidae</taxon>
        <taxon>Agaricales</taxon>
        <taxon>Agaricineae</taxon>
        <taxon>Nidulariaceae</taxon>
        <taxon>Crucibulum</taxon>
    </lineage>
</organism>
<accession>A0A5C3MRD3</accession>
<feature type="region of interest" description="Disordered" evidence="1">
    <location>
        <begin position="232"/>
        <end position="269"/>
    </location>
</feature>
<sequence length="280" mass="32426">MLFTTPINFDMQNNGERPRKRSTDSDYRRPFSHRSANYNIKHLVISHPRALSKSPSRGRSTTPRKSYYMATATRTSFSSLSPSLSPPAIQSFFNDRYTSSFSEHELPHKPSSFPKDSAPFHVYFDELHTRSRTPSSPSLRGRNPTFYNFPIHQRQQSPYRNIQQNQRRHGHSQPRPGHDLENHLNQYDSPHYRSPMKYLPFPIASPRSCRDVPGSGVEYLIKRLEAVAELMQSAEDSEAEGDTECSERDTEAEKQMNRRDGKKKPFQERMAQLFNLKSSC</sequence>
<keyword evidence="3" id="KW-1185">Reference proteome</keyword>
<gene>
    <name evidence="2" type="ORF">BDQ12DRAFT_731818</name>
</gene>